<dbReference type="EMBL" id="GBRD01014195">
    <property type="protein sequence ID" value="JAG51631.1"/>
    <property type="molecule type" value="Transcribed_RNA"/>
</dbReference>
<feature type="non-terminal residue" evidence="2">
    <location>
        <position position="136"/>
    </location>
</feature>
<organism evidence="2">
    <name type="scientific">Lygus hesperus</name>
    <name type="common">Western plant bug</name>
    <dbReference type="NCBI Taxonomy" id="30085"/>
    <lineage>
        <taxon>Eukaryota</taxon>
        <taxon>Metazoa</taxon>
        <taxon>Ecdysozoa</taxon>
        <taxon>Arthropoda</taxon>
        <taxon>Hexapoda</taxon>
        <taxon>Insecta</taxon>
        <taxon>Pterygota</taxon>
        <taxon>Neoptera</taxon>
        <taxon>Paraneoptera</taxon>
        <taxon>Hemiptera</taxon>
        <taxon>Heteroptera</taxon>
        <taxon>Panheteroptera</taxon>
        <taxon>Cimicomorpha</taxon>
        <taxon>Miridae</taxon>
        <taxon>Mirini</taxon>
        <taxon>Lygus</taxon>
    </lineage>
</organism>
<evidence type="ECO:0008006" key="3">
    <source>
        <dbReference type="Google" id="ProtNLM"/>
    </source>
</evidence>
<reference evidence="2" key="1">
    <citation type="submission" date="2014-09" db="EMBL/GenBank/DDBJ databases">
        <authorList>
            <person name="Magalhaes I.L.F."/>
            <person name="Oliveira U."/>
            <person name="Santos F.R."/>
            <person name="Vidigal T.H.D.A."/>
            <person name="Brescovit A.D."/>
            <person name="Santos A.J."/>
        </authorList>
    </citation>
    <scope>NUCLEOTIDE SEQUENCE</scope>
</reference>
<name>A0A0K8SEB4_LYGHE</name>
<evidence type="ECO:0000313" key="2">
    <source>
        <dbReference type="EMBL" id="JAG51631.1"/>
    </source>
</evidence>
<accession>A0A0K8SEB4</accession>
<proteinExistence type="predicted"/>
<feature type="region of interest" description="Disordered" evidence="1">
    <location>
        <begin position="1"/>
        <end position="35"/>
    </location>
</feature>
<evidence type="ECO:0000256" key="1">
    <source>
        <dbReference type="SAM" id="MobiDB-lite"/>
    </source>
</evidence>
<dbReference type="AlphaFoldDB" id="A0A0K8SEB4"/>
<sequence length="136" mass="15586">PDTRKKSGVSLGRGSKRQKNSPFTGTHPLLNPQTKSASLVKENDVDIYGARWLFKLRGELLRLNAKPYETDRNDECSMCNRHEREDTYHFLCSCPVLSEFRMVAFHKATLSSEEAIWILNGNGWQQAVLFCKLAWP</sequence>
<protein>
    <recommendedName>
        <fullName evidence="3">Reverse transcriptase zinc-binding domain-containing protein</fullName>
    </recommendedName>
</protein>
<feature type="non-terminal residue" evidence="2">
    <location>
        <position position="1"/>
    </location>
</feature>